<dbReference type="GO" id="GO:0005789">
    <property type="term" value="C:endoplasmic reticulum membrane"/>
    <property type="evidence" value="ECO:0007669"/>
    <property type="project" value="TreeGrafter"/>
</dbReference>
<evidence type="ECO:0000256" key="2">
    <source>
        <dbReference type="SAM" id="MobiDB-lite"/>
    </source>
</evidence>
<dbReference type="InterPro" id="IPR000195">
    <property type="entry name" value="Rab-GAP-TBC_dom"/>
</dbReference>
<feature type="domain" description="Rab-GAP TBC" evidence="4">
    <location>
        <begin position="55"/>
        <end position="243"/>
    </location>
</feature>
<name>A0AAW1PP77_9CHLO</name>
<evidence type="ECO:0000313" key="5">
    <source>
        <dbReference type="EMBL" id="KAK9809873.1"/>
    </source>
</evidence>
<evidence type="ECO:0000256" key="3">
    <source>
        <dbReference type="SAM" id="Phobius"/>
    </source>
</evidence>
<gene>
    <name evidence="5" type="ORF">WJX72_000719</name>
</gene>
<dbReference type="Gene3D" id="1.10.8.1310">
    <property type="match status" value="1"/>
</dbReference>
<organism evidence="5 6">
    <name type="scientific">[Myrmecia] bisecta</name>
    <dbReference type="NCBI Taxonomy" id="41462"/>
    <lineage>
        <taxon>Eukaryota</taxon>
        <taxon>Viridiplantae</taxon>
        <taxon>Chlorophyta</taxon>
        <taxon>core chlorophytes</taxon>
        <taxon>Trebouxiophyceae</taxon>
        <taxon>Trebouxiales</taxon>
        <taxon>Trebouxiaceae</taxon>
        <taxon>Myrmecia</taxon>
    </lineage>
</organism>
<keyword evidence="6" id="KW-1185">Reference proteome</keyword>
<proteinExistence type="predicted"/>
<dbReference type="SMART" id="SM00164">
    <property type="entry name" value="TBC"/>
    <property type="match status" value="1"/>
</dbReference>
<evidence type="ECO:0000313" key="6">
    <source>
        <dbReference type="Proteomes" id="UP001489004"/>
    </source>
</evidence>
<dbReference type="GO" id="GO:0005096">
    <property type="term" value="F:GTPase activator activity"/>
    <property type="evidence" value="ECO:0007669"/>
    <property type="project" value="UniProtKB-KW"/>
</dbReference>
<dbReference type="InterPro" id="IPR035969">
    <property type="entry name" value="Rab-GAP_TBC_sf"/>
</dbReference>
<dbReference type="PROSITE" id="PS50086">
    <property type="entry name" value="TBC_RABGAP"/>
    <property type="match status" value="1"/>
</dbReference>
<comment type="caution">
    <text evidence="5">The sequence shown here is derived from an EMBL/GenBank/DDBJ whole genome shotgun (WGS) entry which is preliminary data.</text>
</comment>
<keyword evidence="3" id="KW-0812">Transmembrane</keyword>
<sequence>MAPHKQHHQSAKVKGSASSTARERDQQTIRLVNRILEQHPVDTAQLRKVAAVRGLVNNEVRARVWPILLGVDTSTFDYERYKEHSAGSHRDRNVVDVDVQRSLWSYTEGWSDAERQTKRMALQNILNAVVCAYPGDVYYYQGLNDIAAVLLFVAGEKAAVQMLAHLTRCHLRDCSRPTLEPVLELLGLLMPILREADEELHEFISLAGTQPFFALSWYITCFAHNVPSLQQTARLFDLLLSAHPLMPLYIAAVIMRAARCSILSADMDGSEVHRTLNNLPIFGQLTADKMAQQAFALYKRCPPKQLAASQGIRFASSVAVEAYLEGGHWCVPDVPPGAGHNGQNSVQRFLQQVSALRKTGPARAAAVTTFTLASLSGLAMAAFLMARNEGILHWQL</sequence>
<evidence type="ECO:0000256" key="1">
    <source>
        <dbReference type="ARBA" id="ARBA00022468"/>
    </source>
</evidence>
<dbReference type="FunFam" id="1.10.8.1310:FF:000005">
    <property type="entry name" value="GTPase-activating protein gyp10"/>
    <property type="match status" value="1"/>
</dbReference>
<feature type="region of interest" description="Disordered" evidence="2">
    <location>
        <begin position="1"/>
        <end position="24"/>
    </location>
</feature>
<dbReference type="GO" id="GO:0006888">
    <property type="term" value="P:endoplasmic reticulum to Golgi vesicle-mediated transport"/>
    <property type="evidence" value="ECO:0007669"/>
    <property type="project" value="TreeGrafter"/>
</dbReference>
<dbReference type="Gene3D" id="1.10.472.80">
    <property type="entry name" value="Ypt/Rab-GAP domain of gyp1p, domain 3"/>
    <property type="match status" value="1"/>
</dbReference>
<feature type="compositionally biased region" description="Basic residues" evidence="2">
    <location>
        <begin position="1"/>
        <end position="11"/>
    </location>
</feature>
<keyword evidence="1" id="KW-0343">GTPase activation</keyword>
<dbReference type="AlphaFoldDB" id="A0AAW1PP77"/>
<dbReference type="Pfam" id="PF00566">
    <property type="entry name" value="RabGAP-TBC"/>
    <property type="match status" value="1"/>
</dbReference>
<feature type="transmembrane region" description="Helical" evidence="3">
    <location>
        <begin position="364"/>
        <end position="386"/>
    </location>
</feature>
<dbReference type="PANTHER" id="PTHR20913:SF7">
    <property type="entry name" value="RE60063P"/>
    <property type="match status" value="1"/>
</dbReference>
<protein>
    <recommendedName>
        <fullName evidence="4">Rab-GAP TBC domain-containing protein</fullName>
    </recommendedName>
</protein>
<keyword evidence="3" id="KW-1133">Transmembrane helix</keyword>
<dbReference type="Proteomes" id="UP001489004">
    <property type="component" value="Unassembled WGS sequence"/>
</dbReference>
<reference evidence="5 6" key="1">
    <citation type="journal article" date="2024" name="Nat. Commun.">
        <title>Phylogenomics reveals the evolutionary origins of lichenization in chlorophyte algae.</title>
        <authorList>
            <person name="Puginier C."/>
            <person name="Libourel C."/>
            <person name="Otte J."/>
            <person name="Skaloud P."/>
            <person name="Haon M."/>
            <person name="Grisel S."/>
            <person name="Petersen M."/>
            <person name="Berrin J.G."/>
            <person name="Delaux P.M."/>
            <person name="Dal Grande F."/>
            <person name="Keller J."/>
        </authorList>
    </citation>
    <scope>NUCLEOTIDE SEQUENCE [LARGE SCALE GENOMIC DNA]</scope>
    <source>
        <strain evidence="5 6">SAG 2043</strain>
    </source>
</reference>
<dbReference type="EMBL" id="JALJOR010000010">
    <property type="protein sequence ID" value="KAK9809873.1"/>
    <property type="molecule type" value="Genomic_DNA"/>
</dbReference>
<dbReference type="InterPro" id="IPR045913">
    <property type="entry name" value="TBC20/Gyp8-like"/>
</dbReference>
<accession>A0AAW1PP77</accession>
<keyword evidence="3" id="KW-0472">Membrane</keyword>
<dbReference type="PANTHER" id="PTHR20913">
    <property type="entry name" value="TBC1 DOMAIN FAMILY MEMBER 20/GTPASE"/>
    <property type="match status" value="1"/>
</dbReference>
<evidence type="ECO:0000259" key="4">
    <source>
        <dbReference type="PROSITE" id="PS50086"/>
    </source>
</evidence>
<dbReference type="SUPFAM" id="SSF47923">
    <property type="entry name" value="Ypt/Rab-GAP domain of gyp1p"/>
    <property type="match status" value="2"/>
</dbReference>